<evidence type="ECO:0000313" key="15">
    <source>
        <dbReference type="Proteomes" id="UP001412239"/>
    </source>
</evidence>
<proteinExistence type="inferred from homology"/>
<dbReference type="GO" id="GO:0012505">
    <property type="term" value="C:endomembrane system"/>
    <property type="evidence" value="ECO:0007669"/>
    <property type="project" value="UniProtKB-SubCell"/>
</dbReference>
<evidence type="ECO:0000256" key="2">
    <source>
        <dbReference type="ARBA" id="ARBA00004308"/>
    </source>
</evidence>
<evidence type="ECO:0000256" key="6">
    <source>
        <dbReference type="ARBA" id="ARBA00022801"/>
    </source>
</evidence>
<evidence type="ECO:0000313" key="14">
    <source>
        <dbReference type="EMBL" id="CUS13849.1"/>
    </source>
</evidence>
<evidence type="ECO:0000256" key="1">
    <source>
        <dbReference type="ARBA" id="ARBA00001452"/>
    </source>
</evidence>
<sequence>MRQSPMVTLRRLYTSLLLLAPLITAYELDLDSKKSILDISRSIAYKMMTFYPGNKTGGIPGLFGDPYYWWEAGAAFGVGDTQSAINLTDYWYYTGDEGYVNVTTEAMLHQVGPDQNYMPPNQSKSLGNDDQGFWALSAMSAAEKNFPNPPSDQPQWLALSQAVFNSQAARWDTLKCGGGLRWQIFTFNDGYVYKNTVSNGCFFQLGARLARYTRNSTYAEWAEKAYDWTESIGLLSKDYKLFDGSDSNLNCSELNHIQWSYNSGLYMAGAAYMYNYTNGQERWRTRLSGLLNATDVFFINNTMAEVACESSDTCDVDQRSFKAYTSRFMALTVQMAPWTADLIMPKLRTSAKAAARHCSFGEDKNTCGMIWTQEGWDNKYGVGEQMCALETIQSNLIKSVAPPVTADNGGTSMGNPGAGTGGDRAVSAPQTSPTTQGDRIGAGFLTAFVIILMVMGGYFMII</sequence>
<dbReference type="FunFam" id="1.50.10.20:FF:000006">
    <property type="entry name" value="Mannan endo-1,6-alpha-mannosidase"/>
    <property type="match status" value="1"/>
</dbReference>
<dbReference type="InterPro" id="IPR014480">
    <property type="entry name" value="Mannan-1_6-alpha_mannosidase"/>
</dbReference>
<gene>
    <name evidence="14" type="ORF">GSTUAT00002060001</name>
</gene>
<dbReference type="GO" id="GO:0008496">
    <property type="term" value="F:mannan endo-1,6-alpha-mannosidase activity"/>
    <property type="evidence" value="ECO:0007669"/>
    <property type="project" value="UniProtKB-UniRule"/>
</dbReference>
<dbReference type="InterPro" id="IPR005198">
    <property type="entry name" value="Glyco_hydro_76"/>
</dbReference>
<feature type="transmembrane region" description="Helical" evidence="12">
    <location>
        <begin position="440"/>
        <end position="461"/>
    </location>
</feature>
<evidence type="ECO:0000256" key="5">
    <source>
        <dbReference type="ARBA" id="ARBA00022729"/>
    </source>
</evidence>
<dbReference type="PANTHER" id="PTHR12145">
    <property type="entry name" value="MANNAN ENDO-1,6-ALPHA-MANNOSIDASE DCW1"/>
    <property type="match status" value="1"/>
</dbReference>
<feature type="signal peptide" evidence="13">
    <location>
        <begin position="1"/>
        <end position="25"/>
    </location>
</feature>
<dbReference type="Gene3D" id="1.50.10.20">
    <property type="match status" value="1"/>
</dbReference>
<organism evidence="14 15">
    <name type="scientific">Tuber aestivum</name>
    <name type="common">summer truffle</name>
    <dbReference type="NCBI Taxonomy" id="59557"/>
    <lineage>
        <taxon>Eukaryota</taxon>
        <taxon>Fungi</taxon>
        <taxon>Dikarya</taxon>
        <taxon>Ascomycota</taxon>
        <taxon>Pezizomycotina</taxon>
        <taxon>Pezizomycetes</taxon>
        <taxon>Pezizales</taxon>
        <taxon>Tuberaceae</taxon>
        <taxon>Tuber</taxon>
    </lineage>
</organism>
<evidence type="ECO:0000256" key="8">
    <source>
        <dbReference type="ARBA" id="ARBA00023180"/>
    </source>
</evidence>
<evidence type="ECO:0000256" key="12">
    <source>
        <dbReference type="SAM" id="Phobius"/>
    </source>
</evidence>
<comment type="subcellular location">
    <subcellularLocation>
        <location evidence="2">Endomembrane system</location>
    </subcellularLocation>
</comment>
<keyword evidence="15" id="KW-1185">Reference proteome</keyword>
<keyword evidence="8" id="KW-0325">Glycoprotein</keyword>
<evidence type="ECO:0000256" key="10">
    <source>
        <dbReference type="PIRNR" id="PIRNR016302"/>
    </source>
</evidence>
<dbReference type="GO" id="GO:0009272">
    <property type="term" value="P:fungal-type cell wall biogenesis"/>
    <property type="evidence" value="ECO:0007669"/>
    <property type="project" value="TreeGrafter"/>
</dbReference>
<protein>
    <recommendedName>
        <fullName evidence="4 10">Mannan endo-1,6-alpha-mannosidase</fullName>
        <ecNumber evidence="4 10">3.2.1.101</ecNumber>
    </recommendedName>
</protein>
<keyword evidence="5 13" id="KW-0732">Signal</keyword>
<dbReference type="Pfam" id="PF03663">
    <property type="entry name" value="Glyco_hydro_76"/>
    <property type="match status" value="1"/>
</dbReference>
<dbReference type="Proteomes" id="UP001412239">
    <property type="component" value="Unassembled WGS sequence"/>
</dbReference>
<name>A0A292Q232_9PEZI</name>
<dbReference type="SUPFAM" id="SSF48208">
    <property type="entry name" value="Six-hairpin glycosidases"/>
    <property type="match status" value="1"/>
</dbReference>
<dbReference type="PANTHER" id="PTHR12145:SF36">
    <property type="entry name" value="MANNAN ENDO-1,6-ALPHA-MANNOSIDASE DCW1"/>
    <property type="match status" value="1"/>
</dbReference>
<dbReference type="PIRSF" id="PIRSF016302">
    <property type="entry name" value="Man_a_manosd"/>
    <property type="match status" value="1"/>
</dbReference>
<dbReference type="AlphaFoldDB" id="A0A292Q232"/>
<evidence type="ECO:0000256" key="13">
    <source>
        <dbReference type="SAM" id="SignalP"/>
    </source>
</evidence>
<keyword evidence="9 10" id="KW-0326">Glycosidase</keyword>
<evidence type="ECO:0000256" key="3">
    <source>
        <dbReference type="ARBA" id="ARBA00009699"/>
    </source>
</evidence>
<feature type="chain" id="PRO_5012900460" description="Mannan endo-1,6-alpha-mannosidase" evidence="13">
    <location>
        <begin position="26"/>
        <end position="462"/>
    </location>
</feature>
<evidence type="ECO:0000256" key="9">
    <source>
        <dbReference type="ARBA" id="ARBA00023295"/>
    </source>
</evidence>
<evidence type="ECO:0000256" key="7">
    <source>
        <dbReference type="ARBA" id="ARBA00023136"/>
    </source>
</evidence>
<keyword evidence="7 12" id="KW-0472">Membrane</keyword>
<dbReference type="GO" id="GO:0016052">
    <property type="term" value="P:carbohydrate catabolic process"/>
    <property type="evidence" value="ECO:0007669"/>
    <property type="project" value="InterPro"/>
</dbReference>
<dbReference type="EMBL" id="LN890966">
    <property type="protein sequence ID" value="CUS13849.1"/>
    <property type="molecule type" value="Genomic_DNA"/>
</dbReference>
<evidence type="ECO:0000256" key="11">
    <source>
        <dbReference type="SAM" id="MobiDB-lite"/>
    </source>
</evidence>
<reference evidence="14" key="1">
    <citation type="submission" date="2015-10" db="EMBL/GenBank/DDBJ databases">
        <authorList>
            <person name="Regsiter A."/>
            <person name="william w."/>
        </authorList>
    </citation>
    <scope>NUCLEOTIDE SEQUENCE</scope>
    <source>
        <strain evidence="14">Montdore</strain>
    </source>
</reference>
<comment type="catalytic activity">
    <reaction evidence="1 10">
        <text>Random hydrolysis of (1-&gt;6)-alpha-D-mannosidic linkages in unbranched (1-&gt;6)-mannans.</text>
        <dbReference type="EC" id="3.2.1.101"/>
    </reaction>
</comment>
<keyword evidence="12" id="KW-0812">Transmembrane</keyword>
<keyword evidence="12" id="KW-1133">Transmembrane helix</keyword>
<keyword evidence="6 10" id="KW-0378">Hydrolase</keyword>
<accession>A0A292Q232</accession>
<feature type="region of interest" description="Disordered" evidence="11">
    <location>
        <begin position="405"/>
        <end position="436"/>
    </location>
</feature>
<dbReference type="InterPro" id="IPR008928">
    <property type="entry name" value="6-hairpin_glycosidase_sf"/>
</dbReference>
<comment type="similarity">
    <text evidence="3 10">Belongs to the glycosyl hydrolase 76 family.</text>
</comment>
<dbReference type="EC" id="3.2.1.101" evidence="4 10"/>
<evidence type="ECO:0000256" key="4">
    <source>
        <dbReference type="ARBA" id="ARBA00012350"/>
    </source>
</evidence>